<dbReference type="InterPro" id="IPR021145">
    <property type="entry name" value="Portal_protein_SPP1_Gp6-like"/>
</dbReference>
<dbReference type="RefSeq" id="WP_055065434.1">
    <property type="nucleotide sequence ID" value="NZ_CYZD01000001.1"/>
</dbReference>
<dbReference type="AlphaFoldDB" id="A0A173WMA1"/>
<evidence type="ECO:0000313" key="3">
    <source>
        <dbReference type="Proteomes" id="UP000095409"/>
    </source>
</evidence>
<reference evidence="2 3" key="1">
    <citation type="submission" date="2015-09" db="EMBL/GenBank/DDBJ databases">
        <authorList>
            <consortium name="Pathogen Informatics"/>
        </authorList>
    </citation>
    <scope>NUCLEOTIDE SEQUENCE [LARGE SCALE GENOMIC DNA]</scope>
    <source>
        <strain evidence="2 3">2789STDY5608837</strain>
    </source>
</reference>
<protein>
    <submittedName>
        <fullName evidence="2">Phage portal protein, SPP1 family</fullName>
    </submittedName>
</protein>
<feature type="region of interest" description="Disordered" evidence="1">
    <location>
        <begin position="434"/>
        <end position="476"/>
    </location>
</feature>
<dbReference type="EMBL" id="CYZD01000001">
    <property type="protein sequence ID" value="CUN40611.1"/>
    <property type="molecule type" value="Genomic_DNA"/>
</dbReference>
<dbReference type="InterPro" id="IPR006428">
    <property type="entry name" value="Portal_SPP1-type"/>
</dbReference>
<dbReference type="Proteomes" id="UP000095409">
    <property type="component" value="Unassembled WGS sequence"/>
</dbReference>
<accession>A0A173WMA1</accession>
<dbReference type="NCBIfam" id="TIGR01538">
    <property type="entry name" value="portal_SPP1"/>
    <property type="match status" value="1"/>
</dbReference>
<feature type="compositionally biased region" description="Basic and acidic residues" evidence="1">
    <location>
        <begin position="465"/>
        <end position="476"/>
    </location>
</feature>
<gene>
    <name evidence="2" type="ORF">ERS852394_00154</name>
</gene>
<evidence type="ECO:0000313" key="2">
    <source>
        <dbReference type="EMBL" id="CUN40611.1"/>
    </source>
</evidence>
<name>A0A173WMA1_9FIRM</name>
<sequence>MYTFTIPRDEFDELRPDKQMIRKLIGKHIGLVGRLKKNMNYYRGKHKILDDENRENKLVCNHAKDISDTASSYFIGNPVSYKSENDITELTKALEVAGADEVDGDNGLDLSIYGLAYEYIYVKENEAYLCDKNISAENTFMVRDDSIEENELFAVYYYAKKDDSGTKTTQYMATILTQNYKFELSILNTDGSQETTEEPVPHYLGEIPIIEYLNNKLAIGDFELQIPLIDAYNALMSDRITDKEQFIDSILAIYGTLLIDDEIEEDGEQKDGAEAAMKHLKKRKLLEMPDGTKAEYLTRTFDEAGVEILKKAVEQDIHKFSHIPCMTDESFGGNVSGVAMEFKLLGMENITKIKTRYYRKGLRKRIRIFCNFLAKKEKTVNPEGITMTFTRALPKNLLEISQMVSNLKGIVSQKTLLAQIPFVEDVDEELAAVKKESEESLKQQQEMFGMQGNDPPEDNNPDNSSQKKTEEKKVDE</sequence>
<organism evidence="2 3">
    <name type="scientific">Blautia obeum</name>
    <dbReference type="NCBI Taxonomy" id="40520"/>
    <lineage>
        <taxon>Bacteria</taxon>
        <taxon>Bacillati</taxon>
        <taxon>Bacillota</taxon>
        <taxon>Clostridia</taxon>
        <taxon>Lachnospirales</taxon>
        <taxon>Lachnospiraceae</taxon>
        <taxon>Blautia</taxon>
    </lineage>
</organism>
<proteinExistence type="predicted"/>
<evidence type="ECO:0000256" key="1">
    <source>
        <dbReference type="SAM" id="MobiDB-lite"/>
    </source>
</evidence>
<dbReference type="Pfam" id="PF05133">
    <property type="entry name" value="SPP1_portal"/>
    <property type="match status" value="1"/>
</dbReference>